<evidence type="ECO:0000256" key="1">
    <source>
        <dbReference type="SAM" id="MobiDB-lite"/>
    </source>
</evidence>
<comment type="caution">
    <text evidence="2">The sequence shown here is derived from an EMBL/GenBank/DDBJ whole genome shotgun (WGS) entry which is preliminary data.</text>
</comment>
<dbReference type="Proteomes" id="UP001500979">
    <property type="component" value="Unassembled WGS sequence"/>
</dbReference>
<name>A0ABN3VGZ8_9PSEU</name>
<sequence length="94" mass="9920">MAPPVAGTCSTPVTAGRQNNFIRGPSKMCFITQYSTAPLPPLEVASSESDHPRGSALALLAAPRPPIDKPTEPELHAQCGPAPDRPTAPRPVRR</sequence>
<feature type="region of interest" description="Disordered" evidence="1">
    <location>
        <begin position="41"/>
        <end position="94"/>
    </location>
</feature>
<proteinExistence type="predicted"/>
<dbReference type="EMBL" id="BAAAUX010000016">
    <property type="protein sequence ID" value="GAA2799750.1"/>
    <property type="molecule type" value="Genomic_DNA"/>
</dbReference>
<protein>
    <submittedName>
        <fullName evidence="2">Uncharacterized protein</fullName>
    </submittedName>
</protein>
<reference evidence="2 3" key="1">
    <citation type="journal article" date="2019" name="Int. J. Syst. Evol. Microbiol.">
        <title>The Global Catalogue of Microorganisms (GCM) 10K type strain sequencing project: providing services to taxonomists for standard genome sequencing and annotation.</title>
        <authorList>
            <consortium name="The Broad Institute Genomics Platform"/>
            <consortium name="The Broad Institute Genome Sequencing Center for Infectious Disease"/>
            <person name="Wu L."/>
            <person name="Ma J."/>
        </authorList>
    </citation>
    <scope>NUCLEOTIDE SEQUENCE [LARGE SCALE GENOMIC DNA]</scope>
    <source>
        <strain evidence="2 3">JCM 9383</strain>
    </source>
</reference>
<accession>A0ABN3VGZ8</accession>
<evidence type="ECO:0000313" key="3">
    <source>
        <dbReference type="Proteomes" id="UP001500979"/>
    </source>
</evidence>
<keyword evidence="3" id="KW-1185">Reference proteome</keyword>
<gene>
    <name evidence="2" type="ORF">GCM10010470_38540</name>
</gene>
<feature type="compositionally biased region" description="Basic and acidic residues" evidence="1">
    <location>
        <begin position="66"/>
        <end position="75"/>
    </location>
</feature>
<feature type="compositionally biased region" description="Pro residues" evidence="1">
    <location>
        <begin position="83"/>
        <end position="94"/>
    </location>
</feature>
<evidence type="ECO:0000313" key="2">
    <source>
        <dbReference type="EMBL" id="GAA2799750.1"/>
    </source>
</evidence>
<organism evidence="2 3">
    <name type="scientific">Saccharopolyspora taberi</name>
    <dbReference type="NCBI Taxonomy" id="60895"/>
    <lineage>
        <taxon>Bacteria</taxon>
        <taxon>Bacillati</taxon>
        <taxon>Actinomycetota</taxon>
        <taxon>Actinomycetes</taxon>
        <taxon>Pseudonocardiales</taxon>
        <taxon>Pseudonocardiaceae</taxon>
        <taxon>Saccharopolyspora</taxon>
    </lineage>
</organism>